<dbReference type="RefSeq" id="WP_212534080.1">
    <property type="nucleotide sequence ID" value="NZ_JAGSOG010000530.1"/>
</dbReference>
<name>A0A941EWV2_9ACTN</name>
<proteinExistence type="predicted"/>
<dbReference type="AlphaFoldDB" id="A0A941EWV2"/>
<sequence>MAVHPDLELLYPDIAQRGSLGAALQTLADEAGLSLRVTAYDADPLRYACVETSLEYRKGLHANAHPDERAWSVTRVPVRLSMGEHGLYTAEAGSPLETVAETASAQEAASAAAREVPAGLDPVTRGVEEPQLD</sequence>
<gene>
    <name evidence="2" type="ORF">KDL01_40775</name>
</gene>
<evidence type="ECO:0000313" key="3">
    <source>
        <dbReference type="Proteomes" id="UP000675781"/>
    </source>
</evidence>
<dbReference type="Proteomes" id="UP000675781">
    <property type="component" value="Unassembled WGS sequence"/>
</dbReference>
<accession>A0A941EWV2</accession>
<protein>
    <submittedName>
        <fullName evidence="2">Uncharacterized protein</fullName>
    </submittedName>
</protein>
<feature type="region of interest" description="Disordered" evidence="1">
    <location>
        <begin position="99"/>
        <end position="133"/>
    </location>
</feature>
<feature type="compositionally biased region" description="Low complexity" evidence="1">
    <location>
        <begin position="99"/>
        <end position="118"/>
    </location>
</feature>
<evidence type="ECO:0000256" key="1">
    <source>
        <dbReference type="SAM" id="MobiDB-lite"/>
    </source>
</evidence>
<dbReference type="EMBL" id="JAGSOG010000530">
    <property type="protein sequence ID" value="MBR7839657.1"/>
    <property type="molecule type" value="Genomic_DNA"/>
</dbReference>
<organism evidence="2 3">
    <name type="scientific">Actinospica durhamensis</name>
    <dbReference type="NCBI Taxonomy" id="1508375"/>
    <lineage>
        <taxon>Bacteria</taxon>
        <taxon>Bacillati</taxon>
        <taxon>Actinomycetota</taxon>
        <taxon>Actinomycetes</taxon>
        <taxon>Catenulisporales</taxon>
        <taxon>Actinospicaceae</taxon>
        <taxon>Actinospica</taxon>
    </lineage>
</organism>
<keyword evidence="3" id="KW-1185">Reference proteome</keyword>
<evidence type="ECO:0000313" key="2">
    <source>
        <dbReference type="EMBL" id="MBR7839657.1"/>
    </source>
</evidence>
<comment type="caution">
    <text evidence="2">The sequence shown here is derived from an EMBL/GenBank/DDBJ whole genome shotgun (WGS) entry which is preliminary data.</text>
</comment>
<reference evidence="2" key="1">
    <citation type="submission" date="2021-04" db="EMBL/GenBank/DDBJ databases">
        <title>Genome based classification of Actinospica acidithermotolerans sp. nov., an actinobacterium isolated from an Indonesian hot spring.</title>
        <authorList>
            <person name="Kusuma A.B."/>
            <person name="Putra K.E."/>
            <person name="Nafisah S."/>
            <person name="Loh J."/>
            <person name="Nouioui I."/>
            <person name="Goodfellow M."/>
        </authorList>
    </citation>
    <scope>NUCLEOTIDE SEQUENCE</scope>
    <source>
        <strain evidence="2">CSCA 57</strain>
    </source>
</reference>